<feature type="domain" description="Oligopeptidase F N-terminal" evidence="9">
    <location>
        <begin position="162"/>
        <end position="230"/>
    </location>
</feature>
<dbReference type="InterPro" id="IPR004438">
    <property type="entry name" value="Peptidase_M3B"/>
</dbReference>
<dbReference type="NCBIfam" id="TIGR00181">
    <property type="entry name" value="pepF"/>
    <property type="match status" value="1"/>
</dbReference>
<accession>A0ABW2KTY2</accession>
<dbReference type="CDD" id="cd09608">
    <property type="entry name" value="M3B_PepF"/>
    <property type="match status" value="1"/>
</dbReference>
<comment type="function">
    <text evidence="6">Has oligopeptidase activity and degrades a variety of small bioactive peptides.</text>
</comment>
<dbReference type="Pfam" id="PF08439">
    <property type="entry name" value="Peptidase_M3_N"/>
    <property type="match status" value="1"/>
</dbReference>
<dbReference type="PANTHER" id="PTHR11804">
    <property type="entry name" value="PROTEASE M3 THIMET OLIGOPEPTIDASE-RELATED"/>
    <property type="match status" value="1"/>
</dbReference>
<comment type="cofactor">
    <cofactor evidence="6">
        <name>Zn(2+)</name>
        <dbReference type="ChEBI" id="CHEBI:29105"/>
    </cofactor>
    <text evidence="6">Binds 1 zinc ion.</text>
</comment>
<proteinExistence type="inferred from homology"/>
<feature type="signal peptide" evidence="7">
    <location>
        <begin position="1"/>
        <end position="34"/>
    </location>
</feature>
<dbReference type="InterPro" id="IPR013647">
    <property type="entry name" value="OligopepF_N_dom"/>
</dbReference>
<keyword evidence="3 6" id="KW-0378">Hydrolase</keyword>
<reference evidence="11" key="1">
    <citation type="journal article" date="2019" name="Int. J. Syst. Evol. Microbiol.">
        <title>The Global Catalogue of Microorganisms (GCM) 10K type strain sequencing project: providing services to taxonomists for standard genome sequencing and annotation.</title>
        <authorList>
            <consortium name="The Broad Institute Genomics Platform"/>
            <consortium name="The Broad Institute Genome Sequencing Center for Infectious Disease"/>
            <person name="Wu L."/>
            <person name="Ma J."/>
        </authorList>
    </citation>
    <scope>NUCLEOTIDE SEQUENCE [LARGE SCALE GENOMIC DNA]</scope>
    <source>
        <strain evidence="11">CGMCC 1.16275</strain>
    </source>
</reference>
<dbReference type="Proteomes" id="UP001596456">
    <property type="component" value="Unassembled WGS sequence"/>
</dbReference>
<dbReference type="PANTHER" id="PTHR11804:SF84">
    <property type="entry name" value="SACCHAROLYSIN"/>
    <property type="match status" value="1"/>
</dbReference>
<dbReference type="Gene3D" id="1.20.140.70">
    <property type="entry name" value="Oligopeptidase f, N-terminal domain"/>
    <property type="match status" value="1"/>
</dbReference>
<evidence type="ECO:0000256" key="7">
    <source>
        <dbReference type="SAM" id="SignalP"/>
    </source>
</evidence>
<dbReference type="Gene3D" id="1.10.1370.20">
    <property type="entry name" value="Oligoendopeptidase f, C-terminal domain"/>
    <property type="match status" value="1"/>
</dbReference>
<dbReference type="EC" id="3.4.24.-" evidence="6"/>
<evidence type="ECO:0000256" key="5">
    <source>
        <dbReference type="ARBA" id="ARBA00023049"/>
    </source>
</evidence>
<evidence type="ECO:0000256" key="1">
    <source>
        <dbReference type="ARBA" id="ARBA00022670"/>
    </source>
</evidence>
<evidence type="ECO:0000256" key="6">
    <source>
        <dbReference type="RuleBase" id="RU368091"/>
    </source>
</evidence>
<dbReference type="Gene3D" id="1.10.287.830">
    <property type="entry name" value="putative peptidase helix hairpin domain like"/>
    <property type="match status" value="1"/>
</dbReference>
<dbReference type="InterPro" id="IPR045090">
    <property type="entry name" value="Pept_M3A_M3B"/>
</dbReference>
<keyword evidence="11" id="KW-1185">Reference proteome</keyword>
<evidence type="ECO:0000256" key="2">
    <source>
        <dbReference type="ARBA" id="ARBA00022723"/>
    </source>
</evidence>
<keyword evidence="5 6" id="KW-0482">Metalloprotease</keyword>
<evidence type="ECO:0000313" key="10">
    <source>
        <dbReference type="EMBL" id="MFC7333502.1"/>
    </source>
</evidence>
<keyword evidence="7" id="KW-0732">Signal</keyword>
<keyword evidence="4 6" id="KW-0862">Zinc</keyword>
<dbReference type="SUPFAM" id="SSF55486">
    <property type="entry name" value="Metalloproteases ('zincins'), catalytic domain"/>
    <property type="match status" value="1"/>
</dbReference>
<evidence type="ECO:0000256" key="4">
    <source>
        <dbReference type="ARBA" id="ARBA00022833"/>
    </source>
</evidence>
<comment type="similarity">
    <text evidence="6">Belongs to the peptidase M3B family.</text>
</comment>
<sequence length="656" mass="72675">MASRSPLRVRLAGAATLALLAGLTPLSLASTVQAATAVAGPGRTDAAAEAAAAPAATADPRYVWDLTTLFRTDADWDAERKAVLEELPAIEALRGTLGKDAATLRAALDRISALSQRFERLAVYASTQASTDSRDARNQERAGLIRQLGGRFGAAVSWLSPEVQDIGAEKIEAFIKAEKGLAPHAFRLRDILRTKEHTLSKEAEAALAAFAPVMYAPGTTYNLLATVDIDWPSLTVEGQEVKLNQIGYQRLREHPDRAVRKQAFDTFWTKLGQYTNTFGSTLASRVEAGTINARLRGYRSAVAASLADNDIPEEVYRTLVAEANKGLPTLHRYFKLRQRMLGLPDLNYYDIYPSVVRIDRKYPIAEAGTLTLAAVKPLGPEYQAKLKEALDGRWMHVYPAEGKQSGAYQTGVYGVHPFVFLNHQDNFDGVSTFAHEWGHGMHTKLANASQPYETADYSLFVAEIASITNEILLSDYMLSRAETPQERLYYLGYALEGMRGTFFRQTMFAEFELATHDAVERGEALSGQRMTAIYCDLLKRYHGDAEGVMKIDPTYCAEWAYIPHFYRPFYVYQYATSMAAAAYFAGQVEQKGEPARDAYLSVLRAGGSEYPYQLLKKAGLDMASPTPYQALIKRMDTIMDEMEKILDQQAAKPARR</sequence>
<name>A0ABW2KTY2_9PROT</name>
<feature type="chain" id="PRO_5045811034" description="Oligopeptidase F" evidence="7">
    <location>
        <begin position="35"/>
        <end position="656"/>
    </location>
</feature>
<dbReference type="InterPro" id="IPR001567">
    <property type="entry name" value="Pept_M3A_M3B_dom"/>
</dbReference>
<feature type="domain" description="Peptidase M3A/M3B catalytic" evidence="8">
    <location>
        <begin position="251"/>
        <end position="630"/>
    </location>
</feature>
<protein>
    <recommendedName>
        <fullName evidence="6">Oligopeptidase F</fullName>
        <ecNumber evidence="6">3.4.24.-</ecNumber>
    </recommendedName>
</protein>
<gene>
    <name evidence="10" type="primary">pepF</name>
    <name evidence="10" type="ORF">ACFQPS_10045</name>
</gene>
<evidence type="ECO:0000259" key="8">
    <source>
        <dbReference type="Pfam" id="PF01432"/>
    </source>
</evidence>
<evidence type="ECO:0000259" key="9">
    <source>
        <dbReference type="Pfam" id="PF08439"/>
    </source>
</evidence>
<dbReference type="RefSeq" id="WP_377358621.1">
    <property type="nucleotide sequence ID" value="NZ_JBHTCM010000010.1"/>
</dbReference>
<organism evidence="10 11">
    <name type="scientific">Rhodocista pekingensis</name>
    <dbReference type="NCBI Taxonomy" id="201185"/>
    <lineage>
        <taxon>Bacteria</taxon>
        <taxon>Pseudomonadati</taxon>
        <taxon>Pseudomonadota</taxon>
        <taxon>Alphaproteobacteria</taxon>
        <taxon>Rhodospirillales</taxon>
        <taxon>Azospirillaceae</taxon>
        <taxon>Rhodocista</taxon>
    </lineage>
</organism>
<keyword evidence="2 6" id="KW-0479">Metal-binding</keyword>
<dbReference type="InterPro" id="IPR042088">
    <property type="entry name" value="OligoPept_F_C"/>
</dbReference>
<evidence type="ECO:0000313" key="11">
    <source>
        <dbReference type="Proteomes" id="UP001596456"/>
    </source>
</evidence>
<comment type="caution">
    <text evidence="10">The sequence shown here is derived from an EMBL/GenBank/DDBJ whole genome shotgun (WGS) entry which is preliminary data.</text>
</comment>
<keyword evidence="1 6" id="KW-0645">Protease</keyword>
<dbReference type="Pfam" id="PF01432">
    <property type="entry name" value="Peptidase_M3"/>
    <property type="match status" value="1"/>
</dbReference>
<dbReference type="EMBL" id="JBHTCM010000010">
    <property type="protein sequence ID" value="MFC7333502.1"/>
    <property type="molecule type" value="Genomic_DNA"/>
</dbReference>
<evidence type="ECO:0000256" key="3">
    <source>
        <dbReference type="ARBA" id="ARBA00022801"/>
    </source>
</evidence>